<dbReference type="EMBL" id="PCPP01000001">
    <property type="protein sequence ID" value="PRB86268.1"/>
    <property type="molecule type" value="Genomic_DNA"/>
</dbReference>
<dbReference type="InterPro" id="IPR011889">
    <property type="entry name" value="Liste_lipo_26"/>
</dbReference>
<organism evidence="3 6">
    <name type="scientific">Chryseobacterium culicis</name>
    <dbReference type="NCBI Taxonomy" id="680127"/>
    <lineage>
        <taxon>Bacteria</taxon>
        <taxon>Pseudomonadati</taxon>
        <taxon>Bacteroidota</taxon>
        <taxon>Flavobacteriia</taxon>
        <taxon>Flavobacteriales</taxon>
        <taxon>Weeksellaceae</taxon>
        <taxon>Chryseobacterium group</taxon>
        <taxon>Chryseobacterium</taxon>
    </lineage>
</organism>
<accession>A0A2S9D0H7</accession>
<gene>
    <name evidence="3" type="ORF">CQ022_08450</name>
    <name evidence="4" type="ORF">CQ033_02120</name>
</gene>
<evidence type="ECO:0000313" key="5">
    <source>
        <dbReference type="Proteomes" id="UP000238325"/>
    </source>
</evidence>
<evidence type="ECO:0000256" key="1">
    <source>
        <dbReference type="ARBA" id="ARBA00022729"/>
    </source>
</evidence>
<name>A0A2S9D0H7_CHRCI</name>
<evidence type="ECO:0000259" key="2">
    <source>
        <dbReference type="Pfam" id="PF18962"/>
    </source>
</evidence>
<dbReference type="Pfam" id="PF03382">
    <property type="entry name" value="DUF285"/>
    <property type="match status" value="1"/>
</dbReference>
<sequence>MILKKIPILIFLLMIFMAKAQNEFITIWKTQNAQLIKFPGRGTNFHVYWEEVGYPQHNGTMSSVTSTTEFIINLGTPLNPSPAQASYRIKISNGNGSFDQVRFYNGSSIPVYNASDRSKLTQIVQWGNIKWKSFDNAFVYCENMDVTATDAPDLSMVTSMRQMFYLCISLIGNSSFNTWNTSTITDMHYMFGDDNLFNQPLGNWDTSNVTDMSYMFDYTGFNQPLNKWNTAKVTTMEHMFHDSENFNQDLQNWNTGNVTNMNEMFHDTAFNQNIGRWDLSSLTTATGMFLNSAMSCLNYDKTLYGWSHSPSTPNNINLSSAAPLVYSHADAVAARNYLINNKGWTISGDTYNGLCNQTLSTSETEIKNQTSIYPNPVKDHIYLKNIQNAIRYTITDMSGRTVAKDKLEHNEISVRILSPGNYILQIFTKNTVHSFPFIKK</sequence>
<dbReference type="InterPro" id="IPR026444">
    <property type="entry name" value="Secre_tail"/>
</dbReference>
<keyword evidence="5" id="KW-1185">Reference proteome</keyword>
<dbReference type="EMBL" id="PCPH01000001">
    <property type="protein sequence ID" value="PRB92021.1"/>
    <property type="molecule type" value="Genomic_DNA"/>
</dbReference>
<protein>
    <recommendedName>
        <fullName evidence="2">Secretion system C-terminal sorting domain-containing protein</fullName>
    </recommendedName>
</protein>
<dbReference type="InterPro" id="IPR005046">
    <property type="entry name" value="DUF285"/>
</dbReference>
<dbReference type="Pfam" id="PF18962">
    <property type="entry name" value="Por_Secre_tail"/>
    <property type="match status" value="1"/>
</dbReference>
<evidence type="ECO:0000313" key="4">
    <source>
        <dbReference type="EMBL" id="PRB92021.1"/>
    </source>
</evidence>
<feature type="domain" description="Secretion system C-terminal sorting" evidence="2">
    <location>
        <begin position="372"/>
        <end position="431"/>
    </location>
</feature>
<evidence type="ECO:0000313" key="3">
    <source>
        <dbReference type="EMBL" id="PRB86268.1"/>
    </source>
</evidence>
<keyword evidence="1" id="KW-0732">Signal</keyword>
<comment type="caution">
    <text evidence="3">The sequence shown here is derived from an EMBL/GenBank/DDBJ whole genome shotgun (WGS) entry which is preliminary data.</text>
</comment>
<proteinExistence type="predicted"/>
<dbReference type="AlphaFoldDB" id="A0A2S9D0H7"/>
<dbReference type="NCBIfam" id="TIGR02167">
    <property type="entry name" value="Liste_lipo_26"/>
    <property type="match status" value="2"/>
</dbReference>
<reference evidence="5 6" key="1">
    <citation type="submission" date="2017-09" db="EMBL/GenBank/DDBJ databases">
        <title>Genomic, metabolic, and phenotypic characteristics of bacterial isolates from the natural microbiome of the model nematode Caenorhabditis elegans.</title>
        <authorList>
            <person name="Zimmermann J."/>
            <person name="Obeng N."/>
            <person name="Yang W."/>
            <person name="Obeng O."/>
            <person name="Kissoyan K."/>
            <person name="Pees B."/>
            <person name="Dirksen P."/>
            <person name="Hoppner M."/>
            <person name="Franke A."/>
            <person name="Rosenstiel P."/>
            <person name="Leippe M."/>
            <person name="Dierking K."/>
            <person name="Kaleta C."/>
            <person name="Schulenburg H."/>
        </authorList>
    </citation>
    <scope>NUCLEOTIDE SEQUENCE [LARGE SCALE GENOMIC DNA]</scope>
    <source>
        <strain evidence="3 6">MYb25</strain>
        <strain evidence="4 5">MYb44</strain>
    </source>
</reference>
<evidence type="ECO:0000313" key="6">
    <source>
        <dbReference type="Proteomes" id="UP000238534"/>
    </source>
</evidence>
<dbReference type="Proteomes" id="UP000238325">
    <property type="component" value="Unassembled WGS sequence"/>
</dbReference>
<dbReference type="OrthoDB" id="9813840at2"/>
<dbReference type="NCBIfam" id="TIGR04183">
    <property type="entry name" value="Por_Secre_tail"/>
    <property type="match status" value="1"/>
</dbReference>
<dbReference type="Proteomes" id="UP000238534">
    <property type="component" value="Unassembled WGS sequence"/>
</dbReference>